<dbReference type="EMBL" id="JACWZY010000001">
    <property type="protein sequence ID" value="MBD2699236.1"/>
    <property type="molecule type" value="Genomic_DNA"/>
</dbReference>
<dbReference type="Proteomes" id="UP000598820">
    <property type="component" value="Unassembled WGS sequence"/>
</dbReference>
<reference evidence="1" key="1">
    <citation type="submission" date="2020-09" db="EMBL/GenBank/DDBJ databases">
        <authorList>
            <person name="Kim M.K."/>
        </authorList>
    </citation>
    <scope>NUCLEOTIDE SEQUENCE</scope>
    <source>
        <strain evidence="1">BT702</strain>
    </source>
</reference>
<proteinExistence type="predicted"/>
<organism evidence="1 2">
    <name type="scientific">Spirosoma profusum</name>
    <dbReference type="NCBI Taxonomy" id="2771354"/>
    <lineage>
        <taxon>Bacteria</taxon>
        <taxon>Pseudomonadati</taxon>
        <taxon>Bacteroidota</taxon>
        <taxon>Cytophagia</taxon>
        <taxon>Cytophagales</taxon>
        <taxon>Cytophagaceae</taxon>
        <taxon>Spirosoma</taxon>
    </lineage>
</organism>
<evidence type="ECO:0000313" key="2">
    <source>
        <dbReference type="Proteomes" id="UP000598820"/>
    </source>
</evidence>
<keyword evidence="2" id="KW-1185">Reference proteome</keyword>
<protein>
    <submittedName>
        <fullName evidence="1">Uncharacterized protein</fullName>
    </submittedName>
</protein>
<evidence type="ECO:0000313" key="1">
    <source>
        <dbReference type="EMBL" id="MBD2699236.1"/>
    </source>
</evidence>
<dbReference type="AlphaFoldDB" id="A0A927APX8"/>
<comment type="caution">
    <text evidence="1">The sequence shown here is derived from an EMBL/GenBank/DDBJ whole genome shotgun (WGS) entry which is preliminary data.</text>
</comment>
<accession>A0A927APX8</accession>
<dbReference type="RefSeq" id="WP_190885095.1">
    <property type="nucleotide sequence ID" value="NZ_JACWZY010000001.1"/>
</dbReference>
<gene>
    <name evidence="1" type="ORF">IC229_01220</name>
</gene>
<name>A0A927APX8_9BACT</name>
<sequence length="148" mass="16941">MYFPSTVEPSLIAEDLGVWAPIDHQRVISLLTIGLGVLYHREKTISLEPLPETMLDEGKASQVPDLSLRDNQAFQTPIIIEVCHTNGLKGDLHKLIRLIDEDIYGIREGFIYDYRTFQWLRYRFGDGGLTTESSFSEILQLDLNQFLV</sequence>
<dbReference type="Gene3D" id="3.90.1570.20">
    <property type="match status" value="1"/>
</dbReference>